<evidence type="ECO:0000313" key="7">
    <source>
        <dbReference type="EMBL" id="KAK8752441.1"/>
    </source>
</evidence>
<reference evidence="7 8" key="1">
    <citation type="journal article" date="2024" name="BMC Genomics">
        <title>Genome assembly of redclaw crayfish (Cherax quadricarinatus) provides insights into its immune adaptation and hypoxia tolerance.</title>
        <authorList>
            <person name="Liu Z."/>
            <person name="Zheng J."/>
            <person name="Li H."/>
            <person name="Fang K."/>
            <person name="Wang S."/>
            <person name="He J."/>
            <person name="Zhou D."/>
            <person name="Weng S."/>
            <person name="Chi M."/>
            <person name="Gu Z."/>
            <person name="He J."/>
            <person name="Li F."/>
            <person name="Wang M."/>
        </authorList>
    </citation>
    <scope>NUCLEOTIDE SEQUENCE [LARGE SCALE GENOMIC DNA]</scope>
    <source>
        <strain evidence="7">ZL_2023a</strain>
    </source>
</reference>
<dbReference type="Proteomes" id="UP001445076">
    <property type="component" value="Unassembled WGS sequence"/>
</dbReference>
<evidence type="ECO:0000256" key="1">
    <source>
        <dbReference type="ARBA" id="ARBA00001913"/>
    </source>
</evidence>
<dbReference type="Pfam" id="PF06079">
    <property type="entry name" value="Apyrase"/>
    <property type="match status" value="1"/>
</dbReference>
<dbReference type="PANTHER" id="PTHR13023:SF3">
    <property type="entry name" value="SOLUBLE CALCIUM-ACTIVATED NUCLEOTIDASE 1"/>
    <property type="match status" value="1"/>
</dbReference>
<dbReference type="Gene3D" id="2.120.10.100">
    <property type="entry name" value="Apyrase"/>
    <property type="match status" value="1"/>
</dbReference>
<dbReference type="GO" id="GO:0005509">
    <property type="term" value="F:calcium ion binding"/>
    <property type="evidence" value="ECO:0007669"/>
    <property type="project" value="InterPro"/>
</dbReference>
<dbReference type="GO" id="GO:0030166">
    <property type="term" value="P:proteoglycan biosynthetic process"/>
    <property type="evidence" value="ECO:0007669"/>
    <property type="project" value="TreeGrafter"/>
</dbReference>
<keyword evidence="3" id="KW-0378">Hydrolase</keyword>
<proteinExistence type="inferred from homology"/>
<keyword evidence="2 6" id="KW-0479">Metal-binding</keyword>
<evidence type="ECO:0000256" key="6">
    <source>
        <dbReference type="PIRSR" id="PIRSR609283-1"/>
    </source>
</evidence>
<accession>A0AAW0Y6J1</accession>
<gene>
    <name evidence="7" type="ORF">OTU49_005656</name>
</gene>
<comment type="similarity">
    <text evidence="5">Belongs to the apyrase family.</text>
</comment>
<feature type="binding site" evidence="6">
    <location>
        <position position="65"/>
    </location>
    <ligand>
        <name>Ca(2+)</name>
        <dbReference type="ChEBI" id="CHEBI:29108"/>
    </ligand>
</feature>
<dbReference type="InterPro" id="IPR036258">
    <property type="entry name" value="Apyrase_sf"/>
</dbReference>
<dbReference type="AlphaFoldDB" id="A0AAW0Y6J1"/>
<dbReference type="InterPro" id="IPR009283">
    <property type="entry name" value="Apyrase"/>
</dbReference>
<evidence type="ECO:0000313" key="8">
    <source>
        <dbReference type="Proteomes" id="UP001445076"/>
    </source>
</evidence>
<protein>
    <submittedName>
        <fullName evidence="7">Uncharacterized protein</fullName>
    </submittedName>
</protein>
<feature type="binding site" evidence="6">
    <location>
        <position position="4"/>
    </location>
    <ligand>
        <name>Ca(2+)</name>
        <dbReference type="ChEBI" id="CHEBI:29108"/>
    </ligand>
</feature>
<name>A0AAW0Y6J1_CHEQU</name>
<dbReference type="SUPFAM" id="SSF101887">
    <property type="entry name" value="Apyrase"/>
    <property type="match status" value="1"/>
</dbReference>
<comment type="cofactor">
    <cofactor evidence="1 6">
        <name>Ca(2+)</name>
        <dbReference type="ChEBI" id="CHEBI:29108"/>
    </cofactor>
</comment>
<dbReference type="PANTHER" id="PTHR13023">
    <property type="entry name" value="APYRASE"/>
    <property type="match status" value="1"/>
</dbReference>
<organism evidence="7 8">
    <name type="scientific">Cherax quadricarinatus</name>
    <name type="common">Australian red claw crayfish</name>
    <dbReference type="NCBI Taxonomy" id="27406"/>
    <lineage>
        <taxon>Eukaryota</taxon>
        <taxon>Metazoa</taxon>
        <taxon>Ecdysozoa</taxon>
        <taxon>Arthropoda</taxon>
        <taxon>Crustacea</taxon>
        <taxon>Multicrustacea</taxon>
        <taxon>Malacostraca</taxon>
        <taxon>Eumalacostraca</taxon>
        <taxon>Eucarida</taxon>
        <taxon>Decapoda</taxon>
        <taxon>Pleocyemata</taxon>
        <taxon>Astacidea</taxon>
        <taxon>Parastacoidea</taxon>
        <taxon>Parastacidae</taxon>
        <taxon>Cherax</taxon>
    </lineage>
</organism>
<sequence>MIHESCAWSEGLQRWVFLPRRASTSRYDENEDEHRGTDLMLKATEGFEKIEVKHVGTIIDTHGFSSFKFIPGTKENLIVALKSEEVNGKVASYIMAFNMAGKVLLPETKIGDYKFEGIEFV</sequence>
<feature type="binding site" evidence="6">
    <location>
        <position position="116"/>
    </location>
    <ligand>
        <name>Ca(2+)</name>
        <dbReference type="ChEBI" id="CHEBI:29108"/>
    </ligand>
</feature>
<evidence type="ECO:0000256" key="3">
    <source>
        <dbReference type="ARBA" id="ARBA00022801"/>
    </source>
</evidence>
<evidence type="ECO:0000256" key="4">
    <source>
        <dbReference type="ARBA" id="ARBA00022837"/>
    </source>
</evidence>
<dbReference type="EMBL" id="JARKIK010000004">
    <property type="protein sequence ID" value="KAK8752441.1"/>
    <property type="molecule type" value="Genomic_DNA"/>
</dbReference>
<comment type="caution">
    <text evidence="7">The sequence shown here is derived from an EMBL/GenBank/DDBJ whole genome shotgun (WGS) entry which is preliminary data.</text>
</comment>
<dbReference type="GO" id="GO:0004382">
    <property type="term" value="F:GDP phosphatase activity"/>
    <property type="evidence" value="ECO:0007669"/>
    <property type="project" value="TreeGrafter"/>
</dbReference>
<evidence type="ECO:0000256" key="2">
    <source>
        <dbReference type="ARBA" id="ARBA00022723"/>
    </source>
</evidence>
<keyword evidence="8" id="KW-1185">Reference proteome</keyword>
<keyword evidence="4 6" id="KW-0106">Calcium</keyword>
<evidence type="ECO:0000256" key="5">
    <source>
        <dbReference type="ARBA" id="ARBA00025738"/>
    </source>
</evidence>
<dbReference type="GO" id="GO:0045134">
    <property type="term" value="F:UDP phosphatase activity"/>
    <property type="evidence" value="ECO:0007669"/>
    <property type="project" value="TreeGrafter"/>
</dbReference>